<feature type="transmembrane region" description="Helical" evidence="1">
    <location>
        <begin position="212"/>
        <end position="231"/>
    </location>
</feature>
<dbReference type="PANTHER" id="PTHR41324:SF1">
    <property type="entry name" value="DUF2232 DOMAIN-CONTAINING PROTEIN"/>
    <property type="match status" value="1"/>
</dbReference>
<dbReference type="InterPro" id="IPR018710">
    <property type="entry name" value="DUF2232"/>
</dbReference>
<keyword evidence="1" id="KW-1133">Transmembrane helix</keyword>
<comment type="caution">
    <text evidence="2">The sequence shown here is derived from an EMBL/GenBank/DDBJ whole genome shotgun (WGS) entry which is preliminary data.</text>
</comment>
<feature type="transmembrane region" description="Helical" evidence="1">
    <location>
        <begin position="58"/>
        <end position="85"/>
    </location>
</feature>
<feature type="transmembrane region" description="Helical" evidence="1">
    <location>
        <begin position="277"/>
        <end position="300"/>
    </location>
</feature>
<reference evidence="3" key="1">
    <citation type="journal article" date="2019" name="Int. J. Syst. Evol. Microbiol.">
        <title>The Global Catalogue of Microorganisms (GCM) 10K type strain sequencing project: providing services to taxonomists for standard genome sequencing and annotation.</title>
        <authorList>
            <consortium name="The Broad Institute Genomics Platform"/>
            <consortium name="The Broad Institute Genome Sequencing Center for Infectious Disease"/>
            <person name="Wu L."/>
            <person name="Ma J."/>
        </authorList>
    </citation>
    <scope>NUCLEOTIDE SEQUENCE [LARGE SCALE GENOMIC DNA]</scope>
    <source>
        <strain evidence="3">IBRC-M 10703</strain>
    </source>
</reference>
<dbReference type="PANTHER" id="PTHR41324">
    <property type="entry name" value="MEMBRANE PROTEIN-RELATED"/>
    <property type="match status" value="1"/>
</dbReference>
<evidence type="ECO:0000313" key="3">
    <source>
        <dbReference type="Proteomes" id="UP001595772"/>
    </source>
</evidence>
<keyword evidence="1" id="KW-0812">Transmembrane</keyword>
<protein>
    <submittedName>
        <fullName evidence="2">YybS family protein</fullName>
    </submittedName>
</protein>
<name>A0ABV8GZ56_9BACI</name>
<dbReference type="Proteomes" id="UP001595772">
    <property type="component" value="Unassembled WGS sequence"/>
</dbReference>
<accession>A0ABV8GZ56</accession>
<evidence type="ECO:0000313" key="2">
    <source>
        <dbReference type="EMBL" id="MFC4024201.1"/>
    </source>
</evidence>
<dbReference type="RefSeq" id="WP_379496700.1">
    <property type="nucleotide sequence ID" value="NZ_JBHSAO010000007.1"/>
</dbReference>
<keyword evidence="3" id="KW-1185">Reference proteome</keyword>
<dbReference type="Pfam" id="PF09991">
    <property type="entry name" value="DUF2232"/>
    <property type="match status" value="1"/>
</dbReference>
<gene>
    <name evidence="2" type="ORF">ACFOUV_10395</name>
</gene>
<organism evidence="2 3">
    <name type="scientific">Oceanobacillus longus</name>
    <dbReference type="NCBI Taxonomy" id="930120"/>
    <lineage>
        <taxon>Bacteria</taxon>
        <taxon>Bacillati</taxon>
        <taxon>Bacillota</taxon>
        <taxon>Bacilli</taxon>
        <taxon>Bacillales</taxon>
        <taxon>Bacillaceae</taxon>
        <taxon>Oceanobacillus</taxon>
    </lineage>
</organism>
<feature type="transmembrane region" description="Helical" evidence="1">
    <location>
        <begin position="237"/>
        <end position="265"/>
    </location>
</feature>
<evidence type="ECO:0000256" key="1">
    <source>
        <dbReference type="SAM" id="Phobius"/>
    </source>
</evidence>
<feature type="transmembrane region" description="Helical" evidence="1">
    <location>
        <begin position="106"/>
        <end position="128"/>
    </location>
</feature>
<keyword evidence="1" id="KW-0472">Membrane</keyword>
<proteinExistence type="predicted"/>
<feature type="transmembrane region" description="Helical" evidence="1">
    <location>
        <begin position="12"/>
        <end position="38"/>
    </location>
</feature>
<sequence length="315" mass="35815">MNQSRKMTDGALMLAIFMVLLFITIFVPVISIISMFFLPIPFVFFASRYGFKPSLLMFAVAMLLTTLFTTFFSLPLAVLMGLGGLTIGSAIYKGLSPYETWARGTLGFVIGLLFVFVFSQVLFSVNLVEEFELIVTDSLEMSASLMEQFGAAEQTEAIGELLELQVQVLIDLLPVGVALSAILLAFLSQWISYKFINRIERKQLRFPPFRNLRFPTSIIWVYFFALLLSFFNLDPSGIYFMAVQNVIVLTGLLMTLQGFSFIFFYAHHKKMSKFIPIFSIVLTILFPTFLLYFVRILGIIDIGFRLRDRLKNGNK</sequence>
<feature type="transmembrane region" description="Helical" evidence="1">
    <location>
        <begin position="172"/>
        <end position="191"/>
    </location>
</feature>
<dbReference type="EMBL" id="JBHSAO010000007">
    <property type="protein sequence ID" value="MFC4024201.1"/>
    <property type="molecule type" value="Genomic_DNA"/>
</dbReference>